<dbReference type="InterPro" id="IPR004509">
    <property type="entry name" value="Competence_ComEA_HhH"/>
</dbReference>
<gene>
    <name evidence="2" type="ordered locus">Thein_0715</name>
</gene>
<reference evidence="2 3" key="2">
    <citation type="journal article" date="2012" name="Stand. Genomic Sci.">
        <title>Complete genome sequence of the thermophilic sulfate-reducing ocean bacterium Thermodesulfatator indicus type strain (CIR29812(T)).</title>
        <authorList>
            <person name="Anderson I."/>
            <person name="Saunders E."/>
            <person name="Lapidus A."/>
            <person name="Nolan M."/>
            <person name="Lucas S."/>
            <person name="Tice H."/>
            <person name="Del Rio T.G."/>
            <person name="Cheng J.F."/>
            <person name="Han C."/>
            <person name="Tapia R."/>
            <person name="Goodwin L.A."/>
            <person name="Pitluck S."/>
            <person name="Liolios K."/>
            <person name="Mavromatis K."/>
            <person name="Pagani I."/>
            <person name="Ivanova N."/>
            <person name="Mikhailova N."/>
            <person name="Pati A."/>
            <person name="Chen A."/>
            <person name="Palaniappan K."/>
            <person name="Land M."/>
            <person name="Hauser L."/>
            <person name="Jeffries C.D."/>
            <person name="Chang Y.J."/>
            <person name="Brambilla E.M."/>
            <person name="Rohde M."/>
            <person name="Spring S."/>
            <person name="Goker M."/>
            <person name="Detter J.C."/>
            <person name="Woyke T."/>
            <person name="Bristow J."/>
            <person name="Eisen J.A."/>
            <person name="Markowitz V."/>
            <person name="Hugenholtz P."/>
            <person name="Kyrpides N.C."/>
            <person name="Klenk H.P."/>
        </authorList>
    </citation>
    <scope>NUCLEOTIDE SEQUENCE [LARGE SCALE GENOMIC DNA]</scope>
    <source>
        <strain evidence="3">DSM 15286 / JCM 11887 / CIR29812</strain>
    </source>
</reference>
<evidence type="ECO:0000259" key="1">
    <source>
        <dbReference type="SMART" id="SM00278"/>
    </source>
</evidence>
<dbReference type="RefSeq" id="WP_013907340.1">
    <property type="nucleotide sequence ID" value="NC_015681.1"/>
</dbReference>
<dbReference type="InParanoid" id="F8AC40"/>
<organism evidence="2 3">
    <name type="scientific">Thermodesulfatator indicus (strain DSM 15286 / JCM 11887 / CIR29812)</name>
    <dbReference type="NCBI Taxonomy" id="667014"/>
    <lineage>
        <taxon>Bacteria</taxon>
        <taxon>Pseudomonadati</taxon>
        <taxon>Thermodesulfobacteriota</taxon>
        <taxon>Thermodesulfobacteria</taxon>
        <taxon>Thermodesulfobacteriales</taxon>
        <taxon>Thermodesulfatatoraceae</taxon>
        <taxon>Thermodesulfatator</taxon>
    </lineage>
</organism>
<dbReference type="NCBIfam" id="TIGR00426">
    <property type="entry name" value="competence protein ComEA helix-hairpin-helix repeat region"/>
    <property type="match status" value="1"/>
</dbReference>
<dbReference type="AlphaFoldDB" id="F8AC40"/>
<dbReference type="eggNOG" id="COG1555">
    <property type="taxonomic scope" value="Bacteria"/>
</dbReference>
<dbReference type="GO" id="GO:0006281">
    <property type="term" value="P:DNA repair"/>
    <property type="evidence" value="ECO:0007669"/>
    <property type="project" value="InterPro"/>
</dbReference>
<dbReference type="HOGENOM" id="CLU_052011_4_2_0"/>
<keyword evidence="3" id="KW-1185">Reference proteome</keyword>
<feature type="domain" description="Helix-hairpin-helix DNA-binding motif class 1" evidence="1">
    <location>
        <begin position="64"/>
        <end position="83"/>
    </location>
</feature>
<dbReference type="EMBL" id="CP002683">
    <property type="protein sequence ID" value="AEH44595.1"/>
    <property type="molecule type" value="Genomic_DNA"/>
</dbReference>
<evidence type="ECO:0000313" key="2">
    <source>
        <dbReference type="EMBL" id="AEH44595.1"/>
    </source>
</evidence>
<dbReference type="GO" id="GO:0015628">
    <property type="term" value="P:protein secretion by the type II secretion system"/>
    <property type="evidence" value="ECO:0007669"/>
    <property type="project" value="TreeGrafter"/>
</dbReference>
<dbReference type="InterPro" id="IPR010994">
    <property type="entry name" value="RuvA_2-like"/>
</dbReference>
<sequence>MRKLKSLWLGILFSVFLVVSAWAGSINLNVAGQEELANLPGVGPKIAAAIVEYREKYGPFKSVDELLEIKGIGPKKLEKIRPLVTIEPVKD</sequence>
<dbReference type="Proteomes" id="UP000006793">
    <property type="component" value="Chromosome"/>
</dbReference>
<reference evidence="3" key="1">
    <citation type="submission" date="2011-04" db="EMBL/GenBank/DDBJ databases">
        <title>The complete genome of Thermodesulfatator indicus DSM 15286.</title>
        <authorList>
            <person name="Lucas S."/>
            <person name="Copeland A."/>
            <person name="Lapidus A."/>
            <person name="Bruce D."/>
            <person name="Goodwin L."/>
            <person name="Pitluck S."/>
            <person name="Peters L."/>
            <person name="Kyrpides N."/>
            <person name="Mavromatis K."/>
            <person name="Pagani I."/>
            <person name="Ivanova N."/>
            <person name="Saunders L."/>
            <person name="Detter J.C."/>
            <person name="Tapia R."/>
            <person name="Han C."/>
            <person name="Land M."/>
            <person name="Hauser L."/>
            <person name="Markowitz V."/>
            <person name="Cheng J.-F."/>
            <person name="Hugenholtz P."/>
            <person name="Woyke T."/>
            <person name="Wu D."/>
            <person name="Spring S."/>
            <person name="Schroeder M."/>
            <person name="Brambilla E."/>
            <person name="Klenk H.-P."/>
            <person name="Eisen J.A."/>
        </authorList>
    </citation>
    <scope>NUCLEOTIDE SEQUENCE [LARGE SCALE GENOMIC DNA]</scope>
    <source>
        <strain evidence="3">DSM 15286 / JCM 11887 / CIR29812</strain>
    </source>
</reference>
<dbReference type="OrthoDB" id="9790239at2"/>
<proteinExistence type="predicted"/>
<dbReference type="SUPFAM" id="SSF47781">
    <property type="entry name" value="RuvA domain 2-like"/>
    <property type="match status" value="1"/>
</dbReference>
<accession>F8AC40</accession>
<dbReference type="GO" id="GO:0003677">
    <property type="term" value="F:DNA binding"/>
    <property type="evidence" value="ECO:0007669"/>
    <property type="project" value="InterPro"/>
</dbReference>
<dbReference type="Gene3D" id="1.10.150.320">
    <property type="entry name" value="Photosystem II 12 kDa extrinsic protein"/>
    <property type="match status" value="1"/>
</dbReference>
<dbReference type="InterPro" id="IPR003583">
    <property type="entry name" value="Hlx-hairpin-Hlx_DNA-bd_motif"/>
</dbReference>
<feature type="domain" description="Helix-hairpin-helix DNA-binding motif class 1" evidence="1">
    <location>
        <begin position="34"/>
        <end position="53"/>
    </location>
</feature>
<dbReference type="PaxDb" id="667014-Thein_0715"/>
<dbReference type="STRING" id="667014.Thein_0715"/>
<dbReference type="PANTHER" id="PTHR21180:SF32">
    <property type="entry name" value="ENDONUCLEASE_EXONUCLEASE_PHOSPHATASE FAMILY DOMAIN-CONTAINING PROTEIN 1"/>
    <property type="match status" value="1"/>
</dbReference>
<dbReference type="PANTHER" id="PTHR21180">
    <property type="entry name" value="ENDONUCLEASE/EXONUCLEASE/PHOSPHATASE FAMILY DOMAIN-CONTAINING PROTEIN 1"/>
    <property type="match status" value="1"/>
</dbReference>
<name>F8AC40_THEID</name>
<protein>
    <submittedName>
        <fullName evidence="2">Competence protein ComEA helix-hairpin-helix repeat protein</fullName>
    </submittedName>
</protein>
<evidence type="ECO:0000313" key="3">
    <source>
        <dbReference type="Proteomes" id="UP000006793"/>
    </source>
</evidence>
<dbReference type="Pfam" id="PF12836">
    <property type="entry name" value="HHH_3"/>
    <property type="match status" value="1"/>
</dbReference>
<dbReference type="KEGG" id="tid:Thein_0715"/>
<dbReference type="InterPro" id="IPR051675">
    <property type="entry name" value="Endo/Exo/Phosphatase_dom_1"/>
</dbReference>
<dbReference type="GO" id="GO:0015627">
    <property type="term" value="C:type II protein secretion system complex"/>
    <property type="evidence" value="ECO:0007669"/>
    <property type="project" value="TreeGrafter"/>
</dbReference>
<dbReference type="SMART" id="SM00278">
    <property type="entry name" value="HhH1"/>
    <property type="match status" value="2"/>
</dbReference>
<dbReference type="FunCoup" id="F8AC40">
    <property type="interactions" value="16"/>
</dbReference>